<dbReference type="OrthoDB" id="7947566at2"/>
<dbReference type="RefSeq" id="WP_135088469.1">
    <property type="nucleotide sequence ID" value="NZ_SPDV01000033.1"/>
</dbReference>
<accession>A0A4Y8ZPW6</accession>
<name>A0A4Y8ZPW6_9SPHN</name>
<organism evidence="1 2">
    <name type="scientific">Sphingomonas parva</name>
    <dbReference type="NCBI Taxonomy" id="2555898"/>
    <lineage>
        <taxon>Bacteria</taxon>
        <taxon>Pseudomonadati</taxon>
        <taxon>Pseudomonadota</taxon>
        <taxon>Alphaproteobacteria</taxon>
        <taxon>Sphingomonadales</taxon>
        <taxon>Sphingomonadaceae</taxon>
        <taxon>Sphingomonas</taxon>
    </lineage>
</organism>
<evidence type="ECO:0000313" key="2">
    <source>
        <dbReference type="Proteomes" id="UP000298213"/>
    </source>
</evidence>
<evidence type="ECO:0000313" key="1">
    <source>
        <dbReference type="EMBL" id="TFI57302.1"/>
    </source>
</evidence>
<keyword evidence="2" id="KW-1185">Reference proteome</keyword>
<gene>
    <name evidence="1" type="ORF">E2493_15650</name>
</gene>
<dbReference type="Proteomes" id="UP000298213">
    <property type="component" value="Unassembled WGS sequence"/>
</dbReference>
<comment type="caution">
    <text evidence="1">The sequence shown here is derived from an EMBL/GenBank/DDBJ whole genome shotgun (WGS) entry which is preliminary data.</text>
</comment>
<dbReference type="AlphaFoldDB" id="A0A4Y8ZPW6"/>
<dbReference type="EMBL" id="SPDV01000033">
    <property type="protein sequence ID" value="TFI57302.1"/>
    <property type="molecule type" value="Genomic_DNA"/>
</dbReference>
<reference evidence="1 2" key="1">
    <citation type="submission" date="2019-03" db="EMBL/GenBank/DDBJ databases">
        <title>Genome sequence of Sphingomonas sp. 17J27-24.</title>
        <authorList>
            <person name="Kim M."/>
            <person name="Maeng S."/>
            <person name="Sathiyaraj S."/>
        </authorList>
    </citation>
    <scope>NUCLEOTIDE SEQUENCE [LARGE SCALE GENOMIC DNA]</scope>
    <source>
        <strain evidence="1 2">17J27-24</strain>
    </source>
</reference>
<sequence>MFTSLAIALALGQAAPQPLKVLEAEFYAFDADDPDRAEATRIVPYVPETSCFGWEIRVPPADRTIRVREVLILPAPPRTWNTDESITTISTDRRRAETELEQDLSEGMLSNDWCIADGDPLGRHRIEVYEGRRLLRRFDFQVVLTVRLPSISSTNSGTSTLAAPIRVSWK</sequence>
<protein>
    <submittedName>
        <fullName evidence="1">Uncharacterized protein</fullName>
    </submittedName>
</protein>
<proteinExistence type="predicted"/>